<dbReference type="GO" id="GO:0003968">
    <property type="term" value="F:RNA-directed RNA polymerase activity"/>
    <property type="evidence" value="ECO:0007669"/>
    <property type="project" value="UniProtKB-KW"/>
</dbReference>
<comment type="similarity">
    <text evidence="1">Belongs to the RdRP family.</text>
</comment>
<evidence type="ECO:0000256" key="3">
    <source>
        <dbReference type="ARBA" id="ARBA00022484"/>
    </source>
</evidence>
<evidence type="ECO:0000256" key="2">
    <source>
        <dbReference type="ARBA" id="ARBA00012494"/>
    </source>
</evidence>
<protein>
    <recommendedName>
        <fullName evidence="2">RNA-directed RNA polymerase</fullName>
        <ecNumber evidence="2">2.7.7.48</ecNumber>
    </recommendedName>
</protein>
<keyword evidence="5" id="KW-0548">Nucleotidyltransferase</keyword>
<evidence type="ECO:0000256" key="6">
    <source>
        <dbReference type="ARBA" id="ARBA00022884"/>
    </source>
</evidence>
<evidence type="ECO:0000256" key="1">
    <source>
        <dbReference type="ARBA" id="ARBA00005762"/>
    </source>
</evidence>
<organism evidence="13 14">
    <name type="scientific">Panagrellus redivivus</name>
    <name type="common">Microworm</name>
    <dbReference type="NCBI Taxonomy" id="6233"/>
    <lineage>
        <taxon>Eukaryota</taxon>
        <taxon>Metazoa</taxon>
        <taxon>Ecdysozoa</taxon>
        <taxon>Nematoda</taxon>
        <taxon>Chromadorea</taxon>
        <taxon>Rhabditida</taxon>
        <taxon>Tylenchina</taxon>
        <taxon>Panagrolaimomorpha</taxon>
        <taxon>Panagrolaimoidea</taxon>
        <taxon>Panagrolaimidae</taxon>
        <taxon>Panagrellus</taxon>
    </lineage>
</organism>
<dbReference type="PANTHER" id="PTHR23079:SF57">
    <property type="entry name" value="RNA-DIRECTED RNA POLYMERASE"/>
    <property type="match status" value="1"/>
</dbReference>
<evidence type="ECO:0000313" key="14">
    <source>
        <dbReference type="WBParaSite" id="Pan_g37.t1"/>
    </source>
</evidence>
<dbReference type="WBParaSite" id="Pan_g37.t1">
    <property type="protein sequence ID" value="Pan_g37.t1"/>
    <property type="gene ID" value="Pan_g37"/>
</dbReference>
<dbReference type="EC" id="2.7.7.48" evidence="2"/>
<comment type="catalytic activity">
    <reaction evidence="8">
        <text>RNA(n) + a ribonucleoside 5'-triphosphate = RNA(n+1) + diphosphate</text>
        <dbReference type="Rhea" id="RHEA:21248"/>
        <dbReference type="Rhea" id="RHEA-COMP:14527"/>
        <dbReference type="Rhea" id="RHEA-COMP:17342"/>
        <dbReference type="ChEBI" id="CHEBI:33019"/>
        <dbReference type="ChEBI" id="CHEBI:61557"/>
        <dbReference type="ChEBI" id="CHEBI:140395"/>
        <dbReference type="EC" id="2.7.7.48"/>
    </reaction>
</comment>
<dbReference type="Pfam" id="PF05183">
    <property type="entry name" value="RdRP"/>
    <property type="match status" value="1"/>
</dbReference>
<dbReference type="InterPro" id="IPR057596">
    <property type="entry name" value="RDRP_core"/>
</dbReference>
<dbReference type="InterPro" id="IPR058752">
    <property type="entry name" value="RDRP_C_head"/>
</dbReference>
<keyword evidence="6" id="KW-0694">RNA-binding</keyword>
<evidence type="ECO:0000256" key="5">
    <source>
        <dbReference type="ARBA" id="ARBA00022695"/>
    </source>
</evidence>
<feature type="domain" description="RDRP core" evidence="9">
    <location>
        <begin position="437"/>
        <end position="1035"/>
    </location>
</feature>
<dbReference type="InterPro" id="IPR007855">
    <property type="entry name" value="RDRP"/>
</dbReference>
<dbReference type="Pfam" id="PF24934">
    <property type="entry name" value="DUF7752"/>
    <property type="match status" value="1"/>
</dbReference>
<evidence type="ECO:0000256" key="4">
    <source>
        <dbReference type="ARBA" id="ARBA00022679"/>
    </source>
</evidence>
<reference evidence="14" key="2">
    <citation type="submission" date="2020-10" db="UniProtKB">
        <authorList>
            <consortium name="WormBaseParasite"/>
        </authorList>
    </citation>
    <scope>IDENTIFICATION</scope>
</reference>
<dbReference type="Proteomes" id="UP000492821">
    <property type="component" value="Unassembled WGS sequence"/>
</dbReference>
<accession>A0A7E4VVL3</accession>
<dbReference type="GO" id="GO:0030422">
    <property type="term" value="P:siRNA processing"/>
    <property type="evidence" value="ECO:0007669"/>
    <property type="project" value="TreeGrafter"/>
</dbReference>
<feature type="domain" description="DUF7636" evidence="10">
    <location>
        <begin position="1398"/>
        <end position="1479"/>
    </location>
</feature>
<feature type="domain" description="DUF7752" evidence="11">
    <location>
        <begin position="1249"/>
        <end position="1336"/>
    </location>
</feature>
<proteinExistence type="inferred from homology"/>
<keyword evidence="13" id="KW-1185">Reference proteome</keyword>
<keyword evidence="7" id="KW-0943">RNA-mediated gene silencing</keyword>
<dbReference type="GO" id="GO:0031380">
    <property type="term" value="C:nuclear RNA-directed RNA polymerase complex"/>
    <property type="evidence" value="ECO:0007669"/>
    <property type="project" value="TreeGrafter"/>
</dbReference>
<dbReference type="Pfam" id="PF24642">
    <property type="entry name" value="DUF7636"/>
    <property type="match status" value="1"/>
</dbReference>
<sequence length="1513" mass="174137">MERYRFTVTAYQIQDVAKYKIELIKKLNKSVSFKYECDPNHYESESGTFWVDVVFDKRGRRFNVIPQALREFKAAISEDRTTVSWDTLPQVDAYHCADANICVRNVEFGLIHNQFEAQPVCTVDPTQQKQLVDIPNFKENGKQIFRVSFFHDQRRCELSMPMIDELNAQRSQIRKLQKGRGNDFEITKLQEFLDKQNDPGGLRHFKNEVMVRLPYENIKLVVFDIQKAHGGMVTADIVIVYEHPPTVYVYPMSDDERFSNSSPSYIRWSESFSLCDFIQPMIHSSTMKMRIYLKYEVFFSLLNMLKLRLPCPISFRQIHNAANAINLKLKTYTFQDGWPFELKYLIDCILSRGSIGYQFLMGSRDDYQMIHDKIDEFLWEGDDGLKKATAYLMNIFFKVVKADLESLQSEFEEEAIKRKFNHAEHDSNYVMIPRAVVTPTRILYYPPELSMSSRLIRHFGADRFLRVVFRDDSMDTLHNVSEELIDETVTKLLKYGLKVGDEQFYYLGYSNSQLRDQGCYFYRGESVKDLIRVYRHMGRFKEEGTAKTMARFAQCFTQAYPSQIRLPEETIAEIPDVSNSACTVNGAPYCFSDGVGMMSLKMAKQLQTELHLCYVPSCFQFRFAGYKGVLSVNPYMTKYAEYINAHMLSVEAVDAPWMKDALFRPSQNKFTANQDHIGFEMVKYAAPCVVHLSKQLINIYDQVAVRQSQSAHESITTRILQLTDVQIEAIMKSLTDETHFRKVLQELPAIVPFRKLKSLTNLIVEPFFRRLVLAWTKYSLKNLSEKARIRVPPNLGRNMFGIIDETGYLQYGQVFVQYSEFLNDEFSSNHIVLTGDVMITKNPMMSGGDLRKFQAVNIPALRHLVDVVVFSQHGSRPAPDEMAGSDLDGDEYSVIWDPELMLDYNEPAVDYSAPSSKTAQVPPRSRQKQMVAVREESIKFFKNYLLNDGIGVVANAHLANSDLYGIDSNVCQNIAKKQIAAVDFAKSGVPMQPLTKCWANKQPPEKVQQYPDFMSKEHRPFYHSKRLLGQVHRKVQRFVDYVYSFIDGDADMVGLDVFIDVNGWVRFQQEAETVYENYVDEIQRLLVTYGIKDEAELFTQCFTDIKFSLMRNQEADNLSGFSTASMIQKHLYEILSRYRLNFFSGYRGIDKEQKDNRKFFHAKFTGVVSGLLRCRAVAYYKVAYAKGQFLSFPWIVWDILDFVAVDKQANSNHDPCSQHISNAIARVQPEDVADLKELVKSRIPDLKKYLLQNPGLDAVLVVLDQWKDSRKELIKVATTELFVMFMKYAIGGFVNTPAVVDTVDKKQSPTAFGAQSGGPGRTLMNFFKTLSQDDFFDYPENWLTVPNYGNYTNEDFCDIEKWKMVILHARDTYFKSVFQSSPSLFASDSSTTSTGSIGQIFTIEVMHSFVQCIHETLMTKLQTLSGCTHIAFRFPDHETTVNQERDDYRVRVILWPSGTHDAIQRLRNMLTIDAPLFRDNSSDKGMGSSSKPAQLAALMRSQMEAKLTKAVYG</sequence>
<dbReference type="Pfam" id="PF26253">
    <property type="entry name" value="RdRP_head"/>
    <property type="match status" value="1"/>
</dbReference>
<dbReference type="GO" id="GO:0003723">
    <property type="term" value="F:RNA binding"/>
    <property type="evidence" value="ECO:0007669"/>
    <property type="project" value="UniProtKB-KW"/>
</dbReference>
<evidence type="ECO:0000259" key="10">
    <source>
        <dbReference type="Pfam" id="PF24642"/>
    </source>
</evidence>
<evidence type="ECO:0000259" key="11">
    <source>
        <dbReference type="Pfam" id="PF24934"/>
    </source>
</evidence>
<evidence type="ECO:0000313" key="13">
    <source>
        <dbReference type="Proteomes" id="UP000492821"/>
    </source>
</evidence>
<dbReference type="InterPro" id="IPR056053">
    <property type="entry name" value="DUF7636"/>
</dbReference>
<feature type="domain" description="RDRP C-terminal head" evidence="12">
    <location>
        <begin position="1059"/>
        <end position="1202"/>
    </location>
</feature>
<reference evidence="13" key="1">
    <citation type="journal article" date="2013" name="Genetics">
        <title>The draft genome and transcriptome of Panagrellus redivivus are shaped by the harsh demands of a free-living lifestyle.</title>
        <authorList>
            <person name="Srinivasan J."/>
            <person name="Dillman A.R."/>
            <person name="Macchietto M.G."/>
            <person name="Heikkinen L."/>
            <person name="Lakso M."/>
            <person name="Fracchia K.M."/>
            <person name="Antoshechkin I."/>
            <person name="Mortazavi A."/>
            <person name="Wong G."/>
            <person name="Sternberg P.W."/>
        </authorList>
    </citation>
    <scope>NUCLEOTIDE SEQUENCE [LARGE SCALE GENOMIC DNA]</scope>
    <source>
        <strain evidence="13">MT8872</strain>
    </source>
</reference>
<evidence type="ECO:0000256" key="7">
    <source>
        <dbReference type="ARBA" id="ARBA00023158"/>
    </source>
</evidence>
<dbReference type="PANTHER" id="PTHR23079">
    <property type="entry name" value="RNA-DEPENDENT RNA POLYMERASE"/>
    <property type="match status" value="1"/>
</dbReference>
<dbReference type="InterPro" id="IPR056654">
    <property type="entry name" value="DUF7752"/>
</dbReference>
<evidence type="ECO:0000259" key="12">
    <source>
        <dbReference type="Pfam" id="PF26253"/>
    </source>
</evidence>
<evidence type="ECO:0000256" key="8">
    <source>
        <dbReference type="ARBA" id="ARBA00048744"/>
    </source>
</evidence>
<keyword evidence="4" id="KW-0808">Transferase</keyword>
<name>A0A7E4VVL3_PANRE</name>
<keyword evidence="3" id="KW-0696">RNA-directed RNA polymerase</keyword>
<evidence type="ECO:0000259" key="9">
    <source>
        <dbReference type="Pfam" id="PF05183"/>
    </source>
</evidence>